<comment type="caution">
    <text evidence="2">The sequence shown here is derived from an EMBL/GenBank/DDBJ whole genome shotgun (WGS) entry which is preliminary data.</text>
</comment>
<keyword evidence="1" id="KW-0812">Transmembrane</keyword>
<proteinExistence type="predicted"/>
<dbReference type="AlphaFoldDB" id="A0A4U1BRL0"/>
<organism evidence="2 3">
    <name type="scientific">Ferrimonas aestuarii</name>
    <dbReference type="NCBI Taxonomy" id="2569539"/>
    <lineage>
        <taxon>Bacteria</taxon>
        <taxon>Pseudomonadati</taxon>
        <taxon>Pseudomonadota</taxon>
        <taxon>Gammaproteobacteria</taxon>
        <taxon>Alteromonadales</taxon>
        <taxon>Ferrimonadaceae</taxon>
        <taxon>Ferrimonas</taxon>
    </lineage>
</organism>
<keyword evidence="1" id="KW-0472">Membrane</keyword>
<protein>
    <submittedName>
        <fullName evidence="2">Uncharacterized protein</fullName>
    </submittedName>
</protein>
<gene>
    <name evidence="2" type="ORF">FCL42_03805</name>
</gene>
<dbReference type="EMBL" id="SWCJ01000002">
    <property type="protein sequence ID" value="TKB57410.1"/>
    <property type="molecule type" value="Genomic_DNA"/>
</dbReference>
<reference evidence="2 3" key="1">
    <citation type="submission" date="2019-04" db="EMBL/GenBank/DDBJ databases">
        <authorList>
            <person name="Hwang J.C."/>
        </authorList>
    </citation>
    <scope>NUCLEOTIDE SEQUENCE [LARGE SCALE GENOMIC DNA]</scope>
    <source>
        <strain evidence="2 3">IMCC35002</strain>
    </source>
</reference>
<feature type="transmembrane region" description="Helical" evidence="1">
    <location>
        <begin position="35"/>
        <end position="64"/>
    </location>
</feature>
<keyword evidence="1" id="KW-1133">Transmembrane helix</keyword>
<accession>A0A4U1BRL0</accession>
<evidence type="ECO:0000256" key="1">
    <source>
        <dbReference type="SAM" id="Phobius"/>
    </source>
</evidence>
<evidence type="ECO:0000313" key="3">
    <source>
        <dbReference type="Proteomes" id="UP000305675"/>
    </source>
</evidence>
<feature type="transmembrane region" description="Helical" evidence="1">
    <location>
        <begin position="76"/>
        <end position="98"/>
    </location>
</feature>
<name>A0A4U1BRL0_9GAMM</name>
<dbReference type="RefSeq" id="WP_136862056.1">
    <property type="nucleotide sequence ID" value="NZ_SWCJ01000002.1"/>
</dbReference>
<evidence type="ECO:0000313" key="2">
    <source>
        <dbReference type="EMBL" id="TKB57410.1"/>
    </source>
</evidence>
<sequence length="109" mass="12639">MLIITQTDRKQMNAKLLKELQQYVHTNPNPSYGRVWLYAFLAILYQWIPLGLIGVVLMMLIWIVPGAAADNYTAPLVVLIFAAMGAVIYRSGRIAYYWTWYKLKDQLKE</sequence>
<dbReference type="Proteomes" id="UP000305675">
    <property type="component" value="Unassembled WGS sequence"/>
</dbReference>
<keyword evidence="3" id="KW-1185">Reference proteome</keyword>